<accession>A0ABQ1HGY2</accession>
<reference evidence="2" key="1">
    <citation type="journal article" date="2019" name="Int. J. Syst. Evol. Microbiol.">
        <title>The Global Catalogue of Microorganisms (GCM) 10K type strain sequencing project: providing services to taxonomists for standard genome sequencing and annotation.</title>
        <authorList>
            <consortium name="The Broad Institute Genomics Platform"/>
            <consortium name="The Broad Institute Genome Sequencing Center for Infectious Disease"/>
            <person name="Wu L."/>
            <person name="Ma J."/>
        </authorList>
    </citation>
    <scope>NUCLEOTIDE SEQUENCE [LARGE SCALE GENOMIC DNA]</scope>
    <source>
        <strain evidence="2">CGMCC 1.15905</strain>
    </source>
</reference>
<name>A0ABQ1HGY2_9GAMM</name>
<dbReference type="Proteomes" id="UP000623419">
    <property type="component" value="Unassembled WGS sequence"/>
</dbReference>
<evidence type="ECO:0000313" key="2">
    <source>
        <dbReference type="Proteomes" id="UP000623419"/>
    </source>
</evidence>
<dbReference type="EMBL" id="BMKC01000001">
    <property type="protein sequence ID" value="GGA75535.1"/>
    <property type="molecule type" value="Genomic_DNA"/>
</dbReference>
<keyword evidence="2" id="KW-1185">Reference proteome</keyword>
<protein>
    <submittedName>
        <fullName evidence="1">Uncharacterized protein</fullName>
    </submittedName>
</protein>
<dbReference type="RefSeq" id="WP_188662232.1">
    <property type="nucleotide sequence ID" value="NZ_BMKC01000001.1"/>
</dbReference>
<comment type="caution">
    <text evidence="1">The sequence shown here is derived from an EMBL/GenBank/DDBJ whole genome shotgun (WGS) entry which is preliminary data.</text>
</comment>
<evidence type="ECO:0000313" key="1">
    <source>
        <dbReference type="EMBL" id="GGA75535.1"/>
    </source>
</evidence>
<organism evidence="1 2">
    <name type="scientific">Arenimonas soli</name>
    <dbReference type="NCBI Taxonomy" id="2269504"/>
    <lineage>
        <taxon>Bacteria</taxon>
        <taxon>Pseudomonadati</taxon>
        <taxon>Pseudomonadota</taxon>
        <taxon>Gammaproteobacteria</taxon>
        <taxon>Lysobacterales</taxon>
        <taxon>Lysobacteraceae</taxon>
        <taxon>Arenimonas</taxon>
    </lineage>
</organism>
<sequence length="564" mass="62869">MPVVPRVEGLSVAQAPLPNARFTVRADGRAGEAMAGALRQASAVAAEIGQREQQKADDAAMFEARSRLAEWERQQFDSENPKGVTARRGREALGLGDDQARAYEETRSRIEQDLQPRQRQAFRNLSGEFGLRYRERVDRYSSQQYEGYLAANEEATLTSLSERAALAGREGRLDAMADELLLAEAAIEEQAQRLGLGPEVAAARKADFTSRAMVATTSGFLEQGDYAGAVNFYRANADDMTETDRARMDGTIRNAELELREVEEAAGIMASHGTGPGAVRAAERISDPMLRDRVVARIDAESRRRQQAQAQAEAAVIAQAYNAVAGTDPATPIDRAVPPDLLVAMNPRDRMALHNFQSARLRGEEIQTDPRVYTDLSLMPSEKLLEVDLNRLVIERQLHPDHANRFRARQEEIRNPKAASFRWSSEEDMNRQMVHTLGIAEDKKAQGKYRMAVDAAVAQRERELDRSLTKQEHWQLLNELAVPVMRERSFLGIELSPARERYYQVQGETEGFYLDPAITERARNALTASRQAAGLPPPTDADVSTFVRANAERFNREGFTDGDE</sequence>
<proteinExistence type="predicted"/>
<gene>
    <name evidence="1" type="ORF">GCM10011521_12110</name>
</gene>